<keyword evidence="3" id="KW-1185">Reference proteome</keyword>
<keyword evidence="1" id="KW-0472">Membrane</keyword>
<keyword evidence="1" id="KW-1133">Transmembrane helix</keyword>
<gene>
    <name evidence="2" type="ORF">J2Z69_000602</name>
</gene>
<dbReference type="RefSeq" id="WP_209859009.1">
    <property type="nucleotide sequence ID" value="NZ_JAGGLD010000001.1"/>
</dbReference>
<reference evidence="2 3" key="1">
    <citation type="submission" date="2021-03" db="EMBL/GenBank/DDBJ databases">
        <title>Genomic Encyclopedia of Type Strains, Phase IV (KMG-IV): sequencing the most valuable type-strain genomes for metagenomic binning, comparative biology and taxonomic classification.</title>
        <authorList>
            <person name="Goeker M."/>
        </authorList>
    </citation>
    <scope>NUCLEOTIDE SEQUENCE [LARGE SCALE GENOMIC DNA]</scope>
    <source>
        <strain evidence="2 3">DSM 26806</strain>
    </source>
</reference>
<dbReference type="EMBL" id="JAGGLD010000001">
    <property type="protein sequence ID" value="MBP1999583.1"/>
    <property type="molecule type" value="Genomic_DNA"/>
</dbReference>
<evidence type="ECO:0000313" key="3">
    <source>
        <dbReference type="Proteomes" id="UP001519288"/>
    </source>
</evidence>
<comment type="caution">
    <text evidence="2">The sequence shown here is derived from an EMBL/GenBank/DDBJ whole genome shotgun (WGS) entry which is preliminary data.</text>
</comment>
<evidence type="ECO:0008006" key="4">
    <source>
        <dbReference type="Google" id="ProtNLM"/>
    </source>
</evidence>
<accession>A0ABS4JD00</accession>
<feature type="transmembrane region" description="Helical" evidence="1">
    <location>
        <begin position="5"/>
        <end position="26"/>
    </location>
</feature>
<evidence type="ECO:0000313" key="2">
    <source>
        <dbReference type="EMBL" id="MBP1999583.1"/>
    </source>
</evidence>
<protein>
    <recommendedName>
        <fullName evidence="4">DUF4352 domain-containing protein</fullName>
    </recommendedName>
</protein>
<keyword evidence="1" id="KW-0812">Transmembrane</keyword>
<evidence type="ECO:0000256" key="1">
    <source>
        <dbReference type="SAM" id="Phobius"/>
    </source>
</evidence>
<dbReference type="Proteomes" id="UP001519288">
    <property type="component" value="Unassembled WGS sequence"/>
</dbReference>
<proteinExistence type="predicted"/>
<sequence>MKLRIVPLVTAVAVSSVLLFGGWFTYKQFAVQQPLEHLVTKYEGVKNVQFDINQKELDMKLDLAPKTDIRGLAKYVTMDGKDLIGNRKLKMTVEDHSNKALDLWWSKALFSVAEAMDGKKYTEIPDMLNQLVKGQSNMSADATMDDKNIYISLTDGKASKFIILPRVPGELGVWNNV</sequence>
<name>A0ABS4JD00_9BACL</name>
<organism evidence="2 3">
    <name type="scientific">Paenibacillus shirakamiensis</name>
    <dbReference type="NCBI Taxonomy" id="1265935"/>
    <lineage>
        <taxon>Bacteria</taxon>
        <taxon>Bacillati</taxon>
        <taxon>Bacillota</taxon>
        <taxon>Bacilli</taxon>
        <taxon>Bacillales</taxon>
        <taxon>Paenibacillaceae</taxon>
        <taxon>Paenibacillus</taxon>
    </lineage>
</organism>